<dbReference type="PANTHER" id="PTHR44068">
    <property type="entry name" value="ZGC:194242"/>
    <property type="match status" value="1"/>
</dbReference>
<evidence type="ECO:0000313" key="4">
    <source>
        <dbReference type="Proteomes" id="UP000550501"/>
    </source>
</evidence>
<proteinExistence type="predicted"/>
<feature type="domain" description="Methyltransferase type 11" evidence="2">
    <location>
        <begin position="61"/>
        <end position="150"/>
    </location>
</feature>
<dbReference type="Pfam" id="PF08241">
    <property type="entry name" value="Methyltransf_11"/>
    <property type="match status" value="1"/>
</dbReference>
<dbReference type="SUPFAM" id="SSF53335">
    <property type="entry name" value="S-adenosyl-L-methionine-dependent methyltransferases"/>
    <property type="match status" value="1"/>
</dbReference>
<reference evidence="3 4" key="1">
    <citation type="submission" date="2020-08" db="EMBL/GenBank/DDBJ databases">
        <title>The Agave Microbiome: Exploring the role of microbial communities in plant adaptations to desert environments.</title>
        <authorList>
            <person name="Partida-Martinez L.P."/>
        </authorList>
    </citation>
    <scope>NUCLEOTIDE SEQUENCE [LARGE SCALE GENOMIC DNA]</scope>
    <source>
        <strain evidence="3 4">AT2.18</strain>
    </source>
</reference>
<keyword evidence="4" id="KW-1185">Reference proteome</keyword>
<dbReference type="Proteomes" id="UP000550501">
    <property type="component" value="Unassembled WGS sequence"/>
</dbReference>
<dbReference type="GO" id="GO:0008757">
    <property type="term" value="F:S-adenosylmethionine-dependent methyltransferase activity"/>
    <property type="evidence" value="ECO:0007669"/>
    <property type="project" value="InterPro"/>
</dbReference>
<evidence type="ECO:0000259" key="2">
    <source>
        <dbReference type="Pfam" id="PF08241"/>
    </source>
</evidence>
<evidence type="ECO:0000256" key="1">
    <source>
        <dbReference type="ARBA" id="ARBA00022679"/>
    </source>
</evidence>
<name>A0A839Q8A6_MYCIR</name>
<keyword evidence="3" id="KW-0830">Ubiquinone</keyword>
<dbReference type="InterPro" id="IPR029063">
    <property type="entry name" value="SAM-dependent_MTases_sf"/>
</dbReference>
<dbReference type="AlphaFoldDB" id="A0A839Q8A6"/>
<dbReference type="PANTHER" id="PTHR44068:SF11">
    <property type="entry name" value="GERANYL DIPHOSPHATE 2-C-METHYLTRANSFERASE"/>
    <property type="match status" value="1"/>
</dbReference>
<dbReference type="InterPro" id="IPR013216">
    <property type="entry name" value="Methyltransf_11"/>
</dbReference>
<comment type="caution">
    <text evidence="3">The sequence shown here is derived from an EMBL/GenBank/DDBJ whole genome shotgun (WGS) entry which is preliminary data.</text>
</comment>
<gene>
    <name evidence="3" type="ORF">FHR72_000288</name>
</gene>
<dbReference type="RefSeq" id="WP_260155715.1">
    <property type="nucleotide sequence ID" value="NZ_JACHVU010000001.1"/>
</dbReference>
<organism evidence="3 4">
    <name type="scientific">Mycolicibacterium iranicum</name>
    <name type="common">Mycobacterium iranicum</name>
    <dbReference type="NCBI Taxonomy" id="912594"/>
    <lineage>
        <taxon>Bacteria</taxon>
        <taxon>Bacillati</taxon>
        <taxon>Actinomycetota</taxon>
        <taxon>Actinomycetes</taxon>
        <taxon>Mycobacteriales</taxon>
        <taxon>Mycobacteriaceae</taxon>
        <taxon>Mycolicibacterium</taxon>
    </lineage>
</organism>
<sequence length="256" mass="27497">MTDAGEAMSAEFDTVAEWTAEVARDLGPDFYIPAGCRGSGNPAALDWMLHELDLQAGETLLDCGAGVGGPAAYAARARDVLPVLAEPELGACRAARSLFGRPVVSASAAQLPFADESFDTAWCLGVLCTMPDQRELLTELRRVVRPPGRIGMLVFIADPTLSPDEQPDGNHFPTEESLGRLLDQAGLRIDDRLCTADLPAIPDAWENAVNTVEDALRERHGHERAWQLSEEQSGQMGRLLGDGPVTGHVLSLRRSG</sequence>
<accession>A0A839Q8A6</accession>
<keyword evidence="3" id="KW-0489">Methyltransferase</keyword>
<dbReference type="CDD" id="cd02440">
    <property type="entry name" value="AdoMet_MTases"/>
    <property type="match status" value="1"/>
</dbReference>
<dbReference type="Gene3D" id="3.40.50.150">
    <property type="entry name" value="Vaccinia Virus protein VP39"/>
    <property type="match status" value="1"/>
</dbReference>
<protein>
    <submittedName>
        <fullName evidence="3">Ubiquinone/menaquinone biosynthesis C-methylase UbiE</fullName>
    </submittedName>
</protein>
<dbReference type="InterPro" id="IPR050447">
    <property type="entry name" value="Erg6_SMT_methyltransf"/>
</dbReference>
<dbReference type="EMBL" id="JACHVU010000001">
    <property type="protein sequence ID" value="MBB2988831.1"/>
    <property type="molecule type" value="Genomic_DNA"/>
</dbReference>
<keyword evidence="1" id="KW-0808">Transferase</keyword>
<evidence type="ECO:0000313" key="3">
    <source>
        <dbReference type="EMBL" id="MBB2988831.1"/>
    </source>
</evidence>
<dbReference type="GO" id="GO:0032259">
    <property type="term" value="P:methylation"/>
    <property type="evidence" value="ECO:0007669"/>
    <property type="project" value="UniProtKB-KW"/>
</dbReference>